<dbReference type="Pfam" id="PF00724">
    <property type="entry name" value="Oxidored_FMN"/>
    <property type="match status" value="1"/>
</dbReference>
<dbReference type="PANTHER" id="PTHR42917">
    <property type="entry name" value="2,4-DIENOYL-COA REDUCTASE"/>
    <property type="match status" value="1"/>
</dbReference>
<dbReference type="Gene3D" id="3.20.20.70">
    <property type="entry name" value="Aldolase class I"/>
    <property type="match status" value="1"/>
</dbReference>
<keyword evidence="4" id="KW-0285">Flavoprotein</keyword>
<comment type="cofactor">
    <cofactor evidence="1">
        <name>FMN</name>
        <dbReference type="ChEBI" id="CHEBI:58210"/>
    </cofactor>
</comment>
<dbReference type="PANTHER" id="PTHR42917:SF2">
    <property type="entry name" value="2,4-DIENOYL-COA REDUCTASE [(2E)-ENOYL-COA-PRODUCING]"/>
    <property type="match status" value="1"/>
</dbReference>
<name>A0A1J5PUJ4_9ZZZZ</name>
<dbReference type="GO" id="GO:0046872">
    <property type="term" value="F:metal ion binding"/>
    <property type="evidence" value="ECO:0007669"/>
    <property type="project" value="UniProtKB-KW"/>
</dbReference>
<keyword evidence="5" id="KW-0288">FMN</keyword>
<dbReference type="InterPro" id="IPR051793">
    <property type="entry name" value="NADH:flavin_oxidoreductase"/>
</dbReference>
<accession>A0A1J5PUJ4</accession>
<dbReference type="InterPro" id="IPR013785">
    <property type="entry name" value="Aldolase_TIM"/>
</dbReference>
<dbReference type="EC" id="1.5.8.2" evidence="11"/>
<dbReference type="SUPFAM" id="SSF51395">
    <property type="entry name" value="FMN-linked oxidoreductases"/>
    <property type="match status" value="1"/>
</dbReference>
<proteinExistence type="inferred from homology"/>
<keyword evidence="8" id="KW-0408">Iron</keyword>
<evidence type="ECO:0000256" key="7">
    <source>
        <dbReference type="ARBA" id="ARBA00023002"/>
    </source>
</evidence>
<dbReference type="GO" id="GO:0051536">
    <property type="term" value="F:iron-sulfur cluster binding"/>
    <property type="evidence" value="ECO:0007669"/>
    <property type="project" value="UniProtKB-KW"/>
</dbReference>
<evidence type="ECO:0000256" key="4">
    <source>
        <dbReference type="ARBA" id="ARBA00022630"/>
    </source>
</evidence>
<dbReference type="SUPFAM" id="SSF51971">
    <property type="entry name" value="Nucleotide-binding domain"/>
    <property type="match status" value="1"/>
</dbReference>
<comment type="similarity">
    <text evidence="3">In the N-terminal section; belongs to the NADH:flavin oxidoreductase/NADH oxidase family.</text>
</comment>
<dbReference type="InterPro" id="IPR036188">
    <property type="entry name" value="FAD/NAD-bd_sf"/>
</dbReference>
<dbReference type="AlphaFoldDB" id="A0A1J5PUJ4"/>
<evidence type="ECO:0000256" key="5">
    <source>
        <dbReference type="ARBA" id="ARBA00022643"/>
    </source>
</evidence>
<organism evidence="11">
    <name type="scientific">mine drainage metagenome</name>
    <dbReference type="NCBI Taxonomy" id="410659"/>
    <lineage>
        <taxon>unclassified sequences</taxon>
        <taxon>metagenomes</taxon>
        <taxon>ecological metagenomes</taxon>
    </lineage>
</organism>
<keyword evidence="9" id="KW-0411">Iron-sulfur</keyword>
<evidence type="ECO:0000256" key="1">
    <source>
        <dbReference type="ARBA" id="ARBA00001917"/>
    </source>
</evidence>
<dbReference type="EMBL" id="MLJW01002214">
    <property type="protein sequence ID" value="OIQ75286.1"/>
    <property type="molecule type" value="Genomic_DNA"/>
</dbReference>
<reference evidence="11" key="1">
    <citation type="submission" date="2016-10" db="EMBL/GenBank/DDBJ databases">
        <title>Sequence of Gallionella enrichment culture.</title>
        <authorList>
            <person name="Poehlein A."/>
            <person name="Muehling M."/>
            <person name="Daniel R."/>
        </authorList>
    </citation>
    <scope>NUCLEOTIDE SEQUENCE</scope>
</reference>
<evidence type="ECO:0000256" key="8">
    <source>
        <dbReference type="ARBA" id="ARBA00023004"/>
    </source>
</evidence>
<dbReference type="InterPro" id="IPR001155">
    <property type="entry name" value="OxRdtase_FMN_N"/>
</dbReference>
<keyword evidence="6" id="KW-0479">Metal-binding</keyword>
<evidence type="ECO:0000256" key="6">
    <source>
        <dbReference type="ARBA" id="ARBA00022723"/>
    </source>
</evidence>
<protein>
    <submittedName>
        <fullName evidence="11">Trimethylamine dehydrogenase</fullName>
        <ecNumber evidence="11">1.5.8.2</ecNumber>
    </submittedName>
</protein>
<evidence type="ECO:0000256" key="2">
    <source>
        <dbReference type="ARBA" id="ARBA00001966"/>
    </source>
</evidence>
<dbReference type="Gene3D" id="3.40.50.720">
    <property type="entry name" value="NAD(P)-binding Rossmann-like Domain"/>
    <property type="match status" value="1"/>
</dbReference>
<gene>
    <name evidence="11" type="primary">tmd_2</name>
    <name evidence="11" type="ORF">GALL_430470</name>
</gene>
<dbReference type="Gene3D" id="3.50.50.60">
    <property type="entry name" value="FAD/NAD(P)-binding domain"/>
    <property type="match status" value="1"/>
</dbReference>
<evidence type="ECO:0000256" key="3">
    <source>
        <dbReference type="ARBA" id="ARBA00011048"/>
    </source>
</evidence>
<sequence length="771" mass="83448">MARDPRYDVLFEPVRIGPKVAKNRFFQVPHCNGAGYRDPMAAVEMRRTKAEGGWGVIFTEQVEIHHTSEITPFIELRLWDDRDVPPLAKMAEAMKSHGALAGIELAYSGINGPNLYTREVPRAVSAGPILTFTSDPVQARAMDRQDIRDLRRWYRAAFRRSQQAGFDIVCLYGAHGFGILQHFLSRATNQRDDEYGGSLENRARFLREVIEEGREETKGEMAISLRLSLHEEGPKGFSNEEVREFIASHAELPDLWDLAQGTWEKCSGTSRFVEEGAQEALVAGIKALTPKPVVGVGRFTSADAMVRQIRSGVLDFIGAARPSIADPFLPNKIDEGRIEDIRECIGCNICVSGDMTQGISRCTQNPAFMEEWRKGWHPERVRAKGESGSVLVVGGGPSGLEAARVLGMRGYAVTLAEAGRSLGGRVTQERRLPGLAAWGRVADYRVGQIAPMPNVEVFFDSRLTAEDVLAFGVDHVCVATGALWRRDVVARYHLEPGVMDATMPVYAPDDLMAGAGPSGGRVVIYDDDHYYMASVLAELLVARGVRVGLGHDHGDVGDAGGRGEPLLAVQHIVLVAVLDGAGLHPGGVGAGRLLGHRVADALVAVQQRLEELLLLVRRAVRQQGQHGGVVGALGVHGQRAQIALAQLHLDQGVGQRTQAHAAMLDRDEGAPQPLRPGLGPQFAEDGLVVAAGDQGLLGRDALVMHPLAHLFADGLGLRRNLEIDRHGRFLAPLSVLILRQGAAAPGRKARPLAAAIVAHFEESDAPGSTIL</sequence>
<dbReference type="Pfam" id="PF13450">
    <property type="entry name" value="NAD_binding_8"/>
    <property type="match status" value="1"/>
</dbReference>
<dbReference type="GO" id="GO:0010181">
    <property type="term" value="F:FMN binding"/>
    <property type="evidence" value="ECO:0007669"/>
    <property type="project" value="InterPro"/>
</dbReference>
<evidence type="ECO:0000256" key="9">
    <source>
        <dbReference type="ARBA" id="ARBA00023014"/>
    </source>
</evidence>
<comment type="caution">
    <text evidence="11">The sequence shown here is derived from an EMBL/GenBank/DDBJ whole genome shotgun (WGS) entry which is preliminary data.</text>
</comment>
<dbReference type="GO" id="GO:0050470">
    <property type="term" value="F:trimethylamine dehydrogenase activity"/>
    <property type="evidence" value="ECO:0007669"/>
    <property type="project" value="UniProtKB-EC"/>
</dbReference>
<feature type="domain" description="NADH:flavin oxidoreductase/NADH oxidase N-terminal" evidence="10">
    <location>
        <begin position="10"/>
        <end position="337"/>
    </location>
</feature>
<keyword evidence="7 11" id="KW-0560">Oxidoreductase</keyword>
<evidence type="ECO:0000313" key="11">
    <source>
        <dbReference type="EMBL" id="OIQ75286.1"/>
    </source>
</evidence>
<evidence type="ECO:0000259" key="10">
    <source>
        <dbReference type="Pfam" id="PF00724"/>
    </source>
</evidence>
<comment type="cofactor">
    <cofactor evidence="2">
        <name>[4Fe-4S] cluster</name>
        <dbReference type="ChEBI" id="CHEBI:49883"/>
    </cofactor>
</comment>